<comment type="caution">
    <text evidence="1">The sequence shown here is derived from an EMBL/GenBank/DDBJ whole genome shotgun (WGS) entry which is preliminary data.</text>
</comment>
<evidence type="ECO:0000313" key="1">
    <source>
        <dbReference type="EMBL" id="GHB44321.1"/>
    </source>
</evidence>
<evidence type="ECO:0000313" key="2">
    <source>
        <dbReference type="Proteomes" id="UP000642809"/>
    </source>
</evidence>
<sequence>MSRKAFKIETTEGPLIVVGLDEFAAHDAARDYLRQRNLTGTGSILSTVEIADEVTRGKTPKLILI</sequence>
<reference evidence="1" key="2">
    <citation type="submission" date="2020-09" db="EMBL/GenBank/DDBJ databases">
        <authorList>
            <person name="Sun Q."/>
            <person name="Kim S."/>
        </authorList>
    </citation>
    <scope>NUCLEOTIDE SEQUENCE</scope>
    <source>
        <strain evidence="1">KCTC 23224</strain>
    </source>
</reference>
<reference evidence="1" key="1">
    <citation type="journal article" date="2014" name="Int. J. Syst. Evol. Microbiol.">
        <title>Complete genome sequence of Corynebacterium casei LMG S-19264T (=DSM 44701T), isolated from a smear-ripened cheese.</title>
        <authorList>
            <consortium name="US DOE Joint Genome Institute (JGI-PGF)"/>
            <person name="Walter F."/>
            <person name="Albersmeier A."/>
            <person name="Kalinowski J."/>
            <person name="Ruckert C."/>
        </authorList>
    </citation>
    <scope>NUCLEOTIDE SEQUENCE</scope>
    <source>
        <strain evidence="1">KCTC 23224</strain>
    </source>
</reference>
<dbReference type="RefSeq" id="WP_189583513.1">
    <property type="nucleotide sequence ID" value="NZ_BMYF01000017.1"/>
</dbReference>
<dbReference type="Proteomes" id="UP000642809">
    <property type="component" value="Unassembled WGS sequence"/>
</dbReference>
<keyword evidence="2" id="KW-1185">Reference proteome</keyword>
<dbReference type="EMBL" id="BMYF01000017">
    <property type="protein sequence ID" value="GHB44321.1"/>
    <property type="molecule type" value="Genomic_DNA"/>
</dbReference>
<name>A0A8J3G6F0_9BACT</name>
<organism evidence="1 2">
    <name type="scientific">Mongoliitalea lutea</name>
    <dbReference type="NCBI Taxonomy" id="849756"/>
    <lineage>
        <taxon>Bacteria</taxon>
        <taxon>Pseudomonadati</taxon>
        <taxon>Bacteroidota</taxon>
        <taxon>Cytophagia</taxon>
        <taxon>Cytophagales</taxon>
        <taxon>Cyclobacteriaceae</taxon>
        <taxon>Mongoliitalea</taxon>
    </lineage>
</organism>
<proteinExistence type="predicted"/>
<gene>
    <name evidence="1" type="ORF">GCM10008106_26700</name>
</gene>
<dbReference type="AlphaFoldDB" id="A0A8J3G6F0"/>
<accession>A0A8J3G6F0</accession>
<protein>
    <submittedName>
        <fullName evidence="1">Uncharacterized protein</fullName>
    </submittedName>
</protein>